<comment type="subcellular location">
    <subcellularLocation>
        <location evidence="1">Mitochondrion outer membrane</location>
        <topology evidence="1">Single-pass membrane protein</topology>
    </subcellularLocation>
</comment>
<keyword evidence="5" id="KW-0653">Protein transport</keyword>
<evidence type="ECO:0000256" key="3">
    <source>
        <dbReference type="ARBA" id="ARBA00022692"/>
    </source>
</evidence>
<name>A0ABR3VB79_HUMIN</name>
<evidence type="ECO:0000313" key="10">
    <source>
        <dbReference type="EMBL" id="KAL1838646.1"/>
    </source>
</evidence>
<dbReference type="PANTHER" id="PTHR28188">
    <property type="entry name" value="MITOCHONDRIAL IMPORT RECEPTOR SUBUNIT TOM5"/>
    <property type="match status" value="1"/>
</dbReference>
<keyword evidence="11" id="KW-1185">Reference proteome</keyword>
<keyword evidence="8" id="KW-0472">Membrane</keyword>
<keyword evidence="6" id="KW-1133">Transmembrane helix</keyword>
<evidence type="ECO:0000256" key="2">
    <source>
        <dbReference type="ARBA" id="ARBA00022448"/>
    </source>
</evidence>
<comment type="similarity">
    <text evidence="9">Belongs to the Tom5 family.</text>
</comment>
<evidence type="ECO:0000256" key="5">
    <source>
        <dbReference type="ARBA" id="ARBA00022927"/>
    </source>
</evidence>
<reference evidence="10 11" key="1">
    <citation type="journal article" date="2024" name="Commun. Biol.">
        <title>Comparative genomic analysis of thermophilic fungi reveals convergent evolutionary adaptations and gene losses.</title>
        <authorList>
            <person name="Steindorff A.S."/>
            <person name="Aguilar-Pontes M.V."/>
            <person name="Robinson A.J."/>
            <person name="Andreopoulos B."/>
            <person name="LaButti K."/>
            <person name="Kuo A."/>
            <person name="Mondo S."/>
            <person name="Riley R."/>
            <person name="Otillar R."/>
            <person name="Haridas S."/>
            <person name="Lipzen A."/>
            <person name="Grimwood J."/>
            <person name="Schmutz J."/>
            <person name="Clum A."/>
            <person name="Reid I.D."/>
            <person name="Moisan M.C."/>
            <person name="Butler G."/>
            <person name="Nguyen T.T.M."/>
            <person name="Dewar K."/>
            <person name="Conant G."/>
            <person name="Drula E."/>
            <person name="Henrissat B."/>
            <person name="Hansel C."/>
            <person name="Singer S."/>
            <person name="Hutchinson M.I."/>
            <person name="de Vries R.P."/>
            <person name="Natvig D.O."/>
            <person name="Powell A.J."/>
            <person name="Tsang A."/>
            <person name="Grigoriev I.V."/>
        </authorList>
    </citation>
    <scope>NUCLEOTIDE SEQUENCE [LARGE SCALE GENOMIC DNA]</scope>
    <source>
        <strain evidence="10 11">CBS 620.91</strain>
    </source>
</reference>
<keyword evidence="2" id="KW-0813">Transport</keyword>
<evidence type="ECO:0000256" key="7">
    <source>
        <dbReference type="ARBA" id="ARBA00023128"/>
    </source>
</evidence>
<evidence type="ECO:0008006" key="12">
    <source>
        <dbReference type="Google" id="ProtNLM"/>
    </source>
</evidence>
<organism evidence="10 11">
    <name type="scientific">Humicola insolens</name>
    <name type="common">Soft-rot fungus</name>
    <dbReference type="NCBI Taxonomy" id="85995"/>
    <lineage>
        <taxon>Eukaryota</taxon>
        <taxon>Fungi</taxon>
        <taxon>Dikarya</taxon>
        <taxon>Ascomycota</taxon>
        <taxon>Pezizomycotina</taxon>
        <taxon>Sordariomycetes</taxon>
        <taxon>Sordariomycetidae</taxon>
        <taxon>Sordariales</taxon>
        <taxon>Chaetomiaceae</taxon>
        <taxon>Mycothermus</taxon>
    </lineage>
</organism>
<sequence length="50" mass="5466">MFGGFVPPQISAEELRAAEAEANFTIQRALATAAVLYLSPFVIDAVYKMF</sequence>
<proteinExistence type="inferred from homology"/>
<evidence type="ECO:0000256" key="4">
    <source>
        <dbReference type="ARBA" id="ARBA00022787"/>
    </source>
</evidence>
<comment type="caution">
    <text evidence="10">The sequence shown here is derived from an EMBL/GenBank/DDBJ whole genome shotgun (WGS) entry which is preliminary data.</text>
</comment>
<dbReference type="InterPro" id="IPR019603">
    <property type="entry name" value="Tom5"/>
</dbReference>
<dbReference type="EMBL" id="JAZGSY010000202">
    <property type="protein sequence ID" value="KAL1838646.1"/>
    <property type="molecule type" value="Genomic_DNA"/>
</dbReference>
<dbReference type="PANTHER" id="PTHR28188:SF1">
    <property type="entry name" value="MITOCHONDRIAL IMPORT RECEPTOR SUBUNIT TOM5"/>
    <property type="match status" value="1"/>
</dbReference>
<keyword evidence="7" id="KW-0496">Mitochondrion</keyword>
<evidence type="ECO:0000256" key="8">
    <source>
        <dbReference type="ARBA" id="ARBA00023136"/>
    </source>
</evidence>
<keyword evidence="4" id="KW-1000">Mitochondrion outer membrane</keyword>
<evidence type="ECO:0000313" key="11">
    <source>
        <dbReference type="Proteomes" id="UP001583172"/>
    </source>
</evidence>
<accession>A0ABR3VB79</accession>
<gene>
    <name evidence="10" type="ORF">VTJ49DRAFT_2453</name>
</gene>
<evidence type="ECO:0000256" key="9">
    <source>
        <dbReference type="ARBA" id="ARBA00025716"/>
    </source>
</evidence>
<dbReference type="Proteomes" id="UP001583172">
    <property type="component" value="Unassembled WGS sequence"/>
</dbReference>
<evidence type="ECO:0000256" key="6">
    <source>
        <dbReference type="ARBA" id="ARBA00022989"/>
    </source>
</evidence>
<keyword evidence="3" id="KW-0812">Transmembrane</keyword>
<dbReference type="Pfam" id="PF10642">
    <property type="entry name" value="Tom5"/>
    <property type="match status" value="1"/>
</dbReference>
<protein>
    <recommendedName>
        <fullName evidence="12">Mitochondrial outer membrane translocase complex, subunit Tom5</fullName>
    </recommendedName>
</protein>
<evidence type="ECO:0000256" key="1">
    <source>
        <dbReference type="ARBA" id="ARBA00004572"/>
    </source>
</evidence>